<dbReference type="InterPro" id="IPR000182">
    <property type="entry name" value="GNAT_dom"/>
</dbReference>
<gene>
    <name evidence="2" type="ORF">A9C19_11800</name>
</gene>
<organism evidence="2 3">
    <name type="scientific">Bacillus weihaiensis</name>
    <dbReference type="NCBI Taxonomy" id="1547283"/>
    <lineage>
        <taxon>Bacteria</taxon>
        <taxon>Bacillati</taxon>
        <taxon>Bacillota</taxon>
        <taxon>Bacilli</taxon>
        <taxon>Bacillales</taxon>
        <taxon>Bacillaceae</taxon>
        <taxon>Bacillus</taxon>
    </lineage>
</organism>
<protein>
    <recommendedName>
        <fullName evidence="1">N-acetyltransferase domain-containing protein</fullName>
    </recommendedName>
</protein>
<dbReference type="STRING" id="1547283.A9C19_11800"/>
<dbReference type="Gene3D" id="3.40.630.30">
    <property type="match status" value="1"/>
</dbReference>
<name>A0A1L3MSR9_9BACI</name>
<reference evidence="2 3" key="1">
    <citation type="journal article" date="2016" name="Sci. Rep.">
        <title>Complete genome sequence and transcriptomic analysis of a novel marine strain Bacillus weihaiensis reveals the mechanism of brown algae degradation.</title>
        <authorList>
            <person name="Zhu Y."/>
            <person name="Chen P."/>
            <person name="Bao Y."/>
            <person name="Men Y."/>
            <person name="Zeng Y."/>
            <person name="Yang J."/>
            <person name="Sun J."/>
            <person name="Sun Y."/>
        </authorList>
    </citation>
    <scope>NUCLEOTIDE SEQUENCE [LARGE SCALE GENOMIC DNA]</scope>
    <source>
        <strain evidence="2 3">Alg07</strain>
    </source>
</reference>
<proteinExistence type="predicted"/>
<dbReference type="SUPFAM" id="SSF55729">
    <property type="entry name" value="Acyl-CoA N-acyltransferases (Nat)"/>
    <property type="match status" value="1"/>
</dbReference>
<dbReference type="Pfam" id="PF13302">
    <property type="entry name" value="Acetyltransf_3"/>
    <property type="match status" value="1"/>
</dbReference>
<evidence type="ECO:0000259" key="1">
    <source>
        <dbReference type="Pfam" id="PF13302"/>
    </source>
</evidence>
<feature type="domain" description="N-acetyltransferase" evidence="1">
    <location>
        <begin position="56"/>
        <end position="154"/>
    </location>
</feature>
<dbReference type="RefSeq" id="WP_072580170.1">
    <property type="nucleotide sequence ID" value="NZ_CP016020.1"/>
</dbReference>
<accession>A0A1L3MSR9</accession>
<dbReference type="GO" id="GO:0016747">
    <property type="term" value="F:acyltransferase activity, transferring groups other than amino-acyl groups"/>
    <property type="evidence" value="ECO:0007669"/>
    <property type="project" value="InterPro"/>
</dbReference>
<evidence type="ECO:0000313" key="2">
    <source>
        <dbReference type="EMBL" id="APH05379.1"/>
    </source>
</evidence>
<sequence length="174" mass="20370">MIEILTNRLMIVPCSLDIAKSLIFHRKELEKRSPIGIPASWPSSIVKGFLPYYIEELETDKKDNDFGFWLIILYEEKKIIGDLVMEGRPIKDGTVSLDYHLDISKEKTTDETIAYEAIDALIDWLTYQKSVKKIVMECRRDQEQVIHLLNRLGFICQSKEGSFLKWEMQKRDNL</sequence>
<keyword evidence="3" id="KW-1185">Reference proteome</keyword>
<evidence type="ECO:0000313" key="3">
    <source>
        <dbReference type="Proteomes" id="UP000181936"/>
    </source>
</evidence>
<dbReference type="KEGG" id="bwh:A9C19_11800"/>
<dbReference type="EMBL" id="CP016020">
    <property type="protein sequence ID" value="APH05379.1"/>
    <property type="molecule type" value="Genomic_DNA"/>
</dbReference>
<dbReference type="Proteomes" id="UP000181936">
    <property type="component" value="Chromosome"/>
</dbReference>
<dbReference type="OrthoDB" id="452315at2"/>
<dbReference type="InterPro" id="IPR016181">
    <property type="entry name" value="Acyl_CoA_acyltransferase"/>
</dbReference>
<dbReference type="AlphaFoldDB" id="A0A1L3MSR9"/>